<evidence type="ECO:0000259" key="1">
    <source>
        <dbReference type="PROSITE" id="PS51412"/>
    </source>
</evidence>
<gene>
    <name evidence="2" type="ORF">AAHA92_27702</name>
</gene>
<evidence type="ECO:0000313" key="2">
    <source>
        <dbReference type="EMBL" id="KAL1539027.1"/>
    </source>
</evidence>
<name>A0ABD1G571_SALDI</name>
<dbReference type="PANTHER" id="PTHR33199">
    <property type="entry name" value="MACPF DOMAIN-CONTAINING PROTEIN CAD1"/>
    <property type="match status" value="1"/>
</dbReference>
<accession>A0ABD1G571</accession>
<evidence type="ECO:0000313" key="3">
    <source>
        <dbReference type="Proteomes" id="UP001567538"/>
    </source>
</evidence>
<organism evidence="2 3">
    <name type="scientific">Salvia divinorum</name>
    <name type="common">Maria pastora</name>
    <name type="synonym">Diviner's sage</name>
    <dbReference type="NCBI Taxonomy" id="28513"/>
    <lineage>
        <taxon>Eukaryota</taxon>
        <taxon>Viridiplantae</taxon>
        <taxon>Streptophyta</taxon>
        <taxon>Embryophyta</taxon>
        <taxon>Tracheophyta</taxon>
        <taxon>Spermatophyta</taxon>
        <taxon>Magnoliopsida</taxon>
        <taxon>eudicotyledons</taxon>
        <taxon>Gunneridae</taxon>
        <taxon>Pentapetalae</taxon>
        <taxon>asterids</taxon>
        <taxon>lamiids</taxon>
        <taxon>Lamiales</taxon>
        <taxon>Lamiaceae</taxon>
        <taxon>Nepetoideae</taxon>
        <taxon>Mentheae</taxon>
        <taxon>Salviinae</taxon>
        <taxon>Salvia</taxon>
        <taxon>Salvia subgen. Calosphace</taxon>
    </lineage>
</organism>
<dbReference type="PANTHER" id="PTHR33199:SF6">
    <property type="entry name" value="MACPF DOMAIN PROTEIN"/>
    <property type="match status" value="1"/>
</dbReference>
<comment type="caution">
    <text evidence="2">The sequence shown here is derived from an EMBL/GenBank/DDBJ whole genome shotgun (WGS) entry which is preliminary data.</text>
</comment>
<dbReference type="AlphaFoldDB" id="A0ABD1G571"/>
<dbReference type="Proteomes" id="UP001567538">
    <property type="component" value="Unassembled WGS sequence"/>
</dbReference>
<dbReference type="InterPro" id="IPR020864">
    <property type="entry name" value="MACPF"/>
</dbReference>
<dbReference type="PROSITE" id="PS51412">
    <property type="entry name" value="MACPF_2"/>
    <property type="match status" value="1"/>
</dbReference>
<feature type="domain" description="MACPF" evidence="1">
    <location>
        <begin position="15"/>
        <end position="342"/>
    </location>
</feature>
<dbReference type="EMBL" id="JBEAFC010000010">
    <property type="protein sequence ID" value="KAL1539027.1"/>
    <property type="molecule type" value="Genomic_DNA"/>
</dbReference>
<protein>
    <submittedName>
        <fullName evidence="2">MACPF domain-containing protein-like protein</fullName>
    </submittedName>
</protein>
<reference evidence="2 3" key="1">
    <citation type="submission" date="2024-06" db="EMBL/GenBank/DDBJ databases">
        <title>A chromosome level genome sequence of Diviner's sage (Salvia divinorum).</title>
        <authorList>
            <person name="Ford S.A."/>
            <person name="Ro D.-K."/>
            <person name="Ness R.W."/>
            <person name="Phillips M.A."/>
        </authorList>
    </citation>
    <scope>NUCLEOTIDE SEQUENCE [LARGE SCALE GENOMIC DNA]</scope>
    <source>
        <strain evidence="2">SAF-2024a</strain>
        <tissue evidence="2">Leaf</tissue>
    </source>
</reference>
<proteinExistence type="predicted"/>
<keyword evidence="3" id="KW-1185">Reference proteome</keyword>
<dbReference type="Pfam" id="PF01823">
    <property type="entry name" value="MACPF"/>
    <property type="match status" value="1"/>
</dbReference>
<dbReference type="InterPro" id="IPR044663">
    <property type="entry name" value="CAD1/NSL1-like"/>
</dbReference>
<sequence length="613" mass="67710">MASNGGGGSSSSTRKEIAMRLRAAAEEAVQCIGLGYDLTLDLRLKYCKKQQRLIAIDDGQVRDIAIPGGTLVQNVPKSINCDKGERVRFSPDVFSFQQMSEQFNQELSLSGKIPTGHFNAAFEFTGCWQKDAAFTKSLAFDGVFISLYSIALEKTQVALRDHVKQAVPSSWDPAALARFIEKFGTHIIVGVKMGGKDVVYLKQQYSSPLQPADVQKRLKDVADKRFADASGESSVNPEKAYGREMHETNERGIAFLDPSTPSFHSNQEEITFFWRRRGGSSERNMPHNKWCQSVQLEPEVISMSFIPIASLLSGIDGSGFLGHAINLYLRYKPPIEELYQFLEFQLPRQWAPVFGDVPLGPDRKQHGAASLQFSLMGPKLYVNTDEVDVGNKPVTGLRLYLEGKRSNCLAIHLQHLSSLPKSFQLHNESGGRNSNSVDRRYYEKVQWKSFSHVCSAPVESDDDLAIVTGAEFEVKESGLRNVLFLRLHFSGVSGATVVKKPEWDGSPALAQKSGIISTLISSHFSSAQKAAPKPSDVNINSALYPDGPPMSTQTAKLLKFVDTMEMMRGPQDPPGYWVVSGARLVVDKGKISLRVKYSLLAVILPDEDALLQG</sequence>
<dbReference type="SMART" id="SM00457">
    <property type="entry name" value="MACPF"/>
    <property type="match status" value="1"/>
</dbReference>